<reference evidence="1" key="1">
    <citation type="journal article" date="2021" name="Proc. Natl. Acad. Sci. U.S.A.">
        <title>A Catalog of Tens of Thousands of Viruses from Human Metagenomes Reveals Hidden Associations with Chronic Diseases.</title>
        <authorList>
            <person name="Tisza M.J."/>
            <person name="Buck C.B."/>
        </authorList>
    </citation>
    <scope>NUCLEOTIDE SEQUENCE</scope>
    <source>
        <strain evidence="1">CtgBD49</strain>
    </source>
</reference>
<evidence type="ECO:0000313" key="1">
    <source>
        <dbReference type="EMBL" id="DAE20928.1"/>
    </source>
</evidence>
<organism evidence="1">
    <name type="scientific">Siphoviridae sp. ctgBD49</name>
    <dbReference type="NCBI Taxonomy" id="2826420"/>
    <lineage>
        <taxon>Viruses</taxon>
        <taxon>Duplodnaviria</taxon>
        <taxon>Heunggongvirae</taxon>
        <taxon>Uroviricota</taxon>
        <taxon>Caudoviricetes</taxon>
    </lineage>
</organism>
<proteinExistence type="predicted"/>
<protein>
    <submittedName>
        <fullName evidence="1">Uncharacterized protein</fullName>
    </submittedName>
</protein>
<name>A0A8S5QPD9_9CAUD</name>
<accession>A0A8S5QPD9</accession>
<dbReference type="EMBL" id="BK015703">
    <property type="protein sequence ID" value="DAE20928.1"/>
    <property type="molecule type" value="Genomic_DNA"/>
</dbReference>
<sequence>MGVIIGSVVCVVAIVAGARVVKLGFKAINKAFDRLDKMI</sequence>